<comment type="caution">
    <text evidence="1">The sequence shown here is derived from an EMBL/GenBank/DDBJ whole genome shotgun (WGS) entry which is preliminary data.</text>
</comment>
<organism evidence="1 2">
    <name type="scientific">Algivirga pacifica</name>
    <dbReference type="NCBI Taxonomy" id="1162670"/>
    <lineage>
        <taxon>Bacteria</taxon>
        <taxon>Pseudomonadati</taxon>
        <taxon>Bacteroidota</taxon>
        <taxon>Cytophagia</taxon>
        <taxon>Cytophagales</taxon>
        <taxon>Flammeovirgaceae</taxon>
        <taxon>Algivirga</taxon>
    </lineage>
</organism>
<reference evidence="2" key="1">
    <citation type="journal article" date="2019" name="Int. J. Syst. Evol. Microbiol.">
        <title>The Global Catalogue of Microorganisms (GCM) 10K type strain sequencing project: providing services to taxonomists for standard genome sequencing and annotation.</title>
        <authorList>
            <consortium name="The Broad Institute Genomics Platform"/>
            <consortium name="The Broad Institute Genome Sequencing Center for Infectious Disease"/>
            <person name="Wu L."/>
            <person name="Ma J."/>
        </authorList>
    </citation>
    <scope>NUCLEOTIDE SEQUENCE [LARGE SCALE GENOMIC DNA]</scope>
    <source>
        <strain evidence="2">JCM 18326</strain>
    </source>
</reference>
<evidence type="ECO:0000313" key="2">
    <source>
        <dbReference type="Proteomes" id="UP001500298"/>
    </source>
</evidence>
<proteinExistence type="predicted"/>
<evidence type="ECO:0008006" key="3">
    <source>
        <dbReference type="Google" id="ProtNLM"/>
    </source>
</evidence>
<sequence length="205" mass="24138">MKPLFFLFFTISFLSTNLGFSQQKISSPFNLTEFDSIQHQRIYRIQVDGYQVVELVEFNNNKFEGTLTHLVWRLNRKEITKDSLIQKIAIPHHTVKKLMHELGNADFEYLSDCDEINNCIIGLDGTTTTFQSENVKKVNAASYWELESDYYYHQNNIEIPDEILKARKLISMINNEFNLDDQFKSFLNRLPKGRYRYGMVIMKKG</sequence>
<dbReference type="RefSeq" id="WP_345369109.1">
    <property type="nucleotide sequence ID" value="NZ_BAABJX010000011.1"/>
</dbReference>
<protein>
    <recommendedName>
        <fullName evidence="3">DUF4412 domain-containing protein</fullName>
    </recommendedName>
</protein>
<name>A0ABP9D0M9_9BACT</name>
<dbReference type="EMBL" id="BAABJX010000011">
    <property type="protein sequence ID" value="GAA4824377.1"/>
    <property type="molecule type" value="Genomic_DNA"/>
</dbReference>
<gene>
    <name evidence="1" type="ORF">GCM10023331_06150</name>
</gene>
<evidence type="ECO:0000313" key="1">
    <source>
        <dbReference type="EMBL" id="GAA4824377.1"/>
    </source>
</evidence>
<dbReference type="Proteomes" id="UP001500298">
    <property type="component" value="Unassembled WGS sequence"/>
</dbReference>
<keyword evidence="2" id="KW-1185">Reference proteome</keyword>
<accession>A0ABP9D0M9</accession>